<evidence type="ECO:0000313" key="2">
    <source>
        <dbReference type="Proteomes" id="UP000309618"/>
    </source>
</evidence>
<dbReference type="SUPFAM" id="SSF48371">
    <property type="entry name" value="ARM repeat"/>
    <property type="match status" value="1"/>
</dbReference>
<dbReference type="AlphaFoldDB" id="A0A4S5CK28"/>
<accession>A0A4S5CK28</accession>
<dbReference type="Proteomes" id="UP000309618">
    <property type="component" value="Unassembled WGS sequence"/>
</dbReference>
<dbReference type="InterPro" id="IPR011989">
    <property type="entry name" value="ARM-like"/>
</dbReference>
<evidence type="ECO:0000313" key="1">
    <source>
        <dbReference type="EMBL" id="THJ44963.1"/>
    </source>
</evidence>
<dbReference type="EMBL" id="SSUX01000008">
    <property type="protein sequence ID" value="THJ44963.1"/>
    <property type="molecule type" value="Genomic_DNA"/>
</dbReference>
<comment type="caution">
    <text evidence="1">The sequence shown here is derived from an EMBL/GenBank/DDBJ whole genome shotgun (WGS) entry which is preliminary data.</text>
</comment>
<organism evidence="1 2">
    <name type="scientific">Aeromonas veronii</name>
    <dbReference type="NCBI Taxonomy" id="654"/>
    <lineage>
        <taxon>Bacteria</taxon>
        <taxon>Pseudomonadati</taxon>
        <taxon>Pseudomonadota</taxon>
        <taxon>Gammaproteobacteria</taxon>
        <taxon>Aeromonadales</taxon>
        <taxon>Aeromonadaceae</taxon>
        <taxon>Aeromonas</taxon>
    </lineage>
</organism>
<dbReference type="InterPro" id="IPR016024">
    <property type="entry name" value="ARM-type_fold"/>
</dbReference>
<evidence type="ECO:0008006" key="3">
    <source>
        <dbReference type="Google" id="ProtNLM"/>
    </source>
</evidence>
<reference evidence="1 2" key="1">
    <citation type="submission" date="2019-04" db="EMBL/GenBank/DDBJ databases">
        <title>Comparative genomics of Aeromonas veronii strains pathogenic to fish.</title>
        <authorList>
            <person name="Cascarano M.C."/>
            <person name="Smyrli M."/>
            <person name="Katharios P."/>
        </authorList>
    </citation>
    <scope>NUCLEOTIDE SEQUENCE [LARGE SCALE GENOMIC DNA]</scope>
    <source>
        <strain evidence="1 2">XU1</strain>
    </source>
</reference>
<dbReference type="Gene3D" id="1.25.10.10">
    <property type="entry name" value="Leucine-rich Repeat Variant"/>
    <property type="match status" value="1"/>
</dbReference>
<proteinExistence type="predicted"/>
<name>A0A4S5CK28_AERVE</name>
<gene>
    <name evidence="1" type="ORF">E8Q35_12295</name>
</gene>
<protein>
    <recommendedName>
        <fullName evidence="3">DUF2336 domain-containing protein</fullName>
    </recommendedName>
</protein>
<dbReference type="RefSeq" id="WP_136501785.1">
    <property type="nucleotide sequence ID" value="NZ_SSUX01000008.1"/>
</dbReference>
<sequence length="339" mass="36942">MTSIQLNQDQIDVLTISECIGLADIVSDEATLIALSKRGLPVRLKLLKNKFITADVLTAIMSNEHLQTVFDTNVGVQVFCHAQTKYQDRISLLSVKQVHDRLCATKGESISSDMLASFSQADNVLLRRLAACCSNTPESAFLQLASDPDVTVRCNMAINVSLPTNVAMGLTRDPALVVRRQLASNKRVAPIVLHELANDEDIDIAETIAGCWKAWPLTLLKLMFRTEREISAEAEGVLALTASSATSMDPDQHGLAPGMEDAWIDSELAKSGLSLSRIVPAQSGYFPADPAKLGDRLLQRGVVAIYQRIQSAELVRQIAVQTNNENKLTASTSKPKMML</sequence>